<dbReference type="PRINTS" id="PR00111">
    <property type="entry name" value="ABHYDROLASE"/>
</dbReference>
<reference evidence="2 3" key="1">
    <citation type="submission" date="2016-10" db="EMBL/GenBank/DDBJ databases">
        <authorList>
            <person name="de Groot N.N."/>
        </authorList>
    </citation>
    <scope>NUCLEOTIDE SEQUENCE [LARGE SCALE GENOMIC DNA]</scope>
    <source>
        <strain evidence="3">E92,LMG 26720,CCM 7988</strain>
    </source>
</reference>
<keyword evidence="3" id="KW-1185">Reference proteome</keyword>
<name>A0A1I5M4Y2_9BACT</name>
<dbReference type="Gene3D" id="3.40.50.1820">
    <property type="entry name" value="alpha/beta hydrolase"/>
    <property type="match status" value="1"/>
</dbReference>
<feature type="domain" description="AB hydrolase-1" evidence="1">
    <location>
        <begin position="31"/>
        <end position="258"/>
    </location>
</feature>
<dbReference type="RefSeq" id="WP_092011945.1">
    <property type="nucleotide sequence ID" value="NZ_FOXH01000001.1"/>
</dbReference>
<dbReference type="Pfam" id="PF12697">
    <property type="entry name" value="Abhydrolase_6"/>
    <property type="match status" value="1"/>
</dbReference>
<dbReference type="PANTHER" id="PTHR37017">
    <property type="entry name" value="AB HYDROLASE-1 DOMAIN-CONTAINING PROTEIN-RELATED"/>
    <property type="match status" value="1"/>
</dbReference>
<sequence length="265" mass="28746">MKTIILSIFLIFIGSEIILSQTISHQNPNTIVLVHGAWMDASVWDKVVPVLRSKGHEVIAVNLPGHGKDQTAPEKIQLDDYVIALKKAIGSRKNVTLVGHSMGGIVISQAAEQIPDQIHQLIYAGAYLPKNGEAIIQLADLDKGSLIGKYLNIDNQHGSGSIAKDGIKEVFAADAPENDVSKLIKNHKADPLSPLATPVSLTDSRFGKIPKTYIYTINDQAVTYSLQQIMVKNYGLTKTYSLPSSHSPFFSMPGVLAAIILQESL</sequence>
<dbReference type="PANTHER" id="PTHR37017:SF11">
    <property type="entry name" value="ESTERASE_LIPASE_THIOESTERASE DOMAIN-CONTAINING PROTEIN"/>
    <property type="match status" value="1"/>
</dbReference>
<organism evidence="2 3">
    <name type="scientific">Pseudarcicella hirudinis</name>
    <dbReference type="NCBI Taxonomy" id="1079859"/>
    <lineage>
        <taxon>Bacteria</taxon>
        <taxon>Pseudomonadati</taxon>
        <taxon>Bacteroidota</taxon>
        <taxon>Cytophagia</taxon>
        <taxon>Cytophagales</taxon>
        <taxon>Flectobacillaceae</taxon>
        <taxon>Pseudarcicella</taxon>
    </lineage>
</organism>
<accession>A0A1I5M4Y2</accession>
<protein>
    <submittedName>
        <fullName evidence="2">Pimeloyl-ACP methyl ester carboxylesterase</fullName>
    </submittedName>
</protein>
<dbReference type="EMBL" id="FOXH01000001">
    <property type="protein sequence ID" value="SFP04698.1"/>
    <property type="molecule type" value="Genomic_DNA"/>
</dbReference>
<dbReference type="AlphaFoldDB" id="A0A1I5M4Y2"/>
<gene>
    <name evidence="2" type="ORF">SAMN04515674_101136</name>
</gene>
<proteinExistence type="predicted"/>
<evidence type="ECO:0000259" key="1">
    <source>
        <dbReference type="Pfam" id="PF12697"/>
    </source>
</evidence>
<dbReference type="InterPro" id="IPR029058">
    <property type="entry name" value="AB_hydrolase_fold"/>
</dbReference>
<dbReference type="InterPro" id="IPR052897">
    <property type="entry name" value="Sec-Metab_Biosynth_Hydrolase"/>
</dbReference>
<evidence type="ECO:0000313" key="3">
    <source>
        <dbReference type="Proteomes" id="UP000199306"/>
    </source>
</evidence>
<evidence type="ECO:0000313" key="2">
    <source>
        <dbReference type="EMBL" id="SFP04698.1"/>
    </source>
</evidence>
<dbReference type="OrthoDB" id="9112061at2"/>
<dbReference type="SUPFAM" id="SSF53474">
    <property type="entry name" value="alpha/beta-Hydrolases"/>
    <property type="match status" value="1"/>
</dbReference>
<dbReference type="InterPro" id="IPR000073">
    <property type="entry name" value="AB_hydrolase_1"/>
</dbReference>
<dbReference type="STRING" id="1079859.SAMN04515674_101136"/>
<dbReference type="Proteomes" id="UP000199306">
    <property type="component" value="Unassembled WGS sequence"/>
</dbReference>